<keyword evidence="2" id="KW-1185">Reference proteome</keyword>
<comment type="caution">
    <text evidence="1">The sequence shown here is derived from an EMBL/GenBank/DDBJ whole genome shotgun (WGS) entry which is preliminary data.</text>
</comment>
<dbReference type="Proteomes" id="UP000675664">
    <property type="component" value="Unassembled WGS sequence"/>
</dbReference>
<proteinExistence type="predicted"/>
<accession>A0A8J8B1F3</accession>
<name>A0A8J8B1F3_9FIRM</name>
<gene>
    <name evidence="1" type="ORF">KCX82_07280</name>
</gene>
<evidence type="ECO:0000313" key="1">
    <source>
        <dbReference type="EMBL" id="MBR0597667.1"/>
    </source>
</evidence>
<protein>
    <submittedName>
        <fullName evidence="1">Uncharacterized protein</fullName>
    </submittedName>
</protein>
<dbReference type="EMBL" id="JAGSND010000003">
    <property type="protein sequence ID" value="MBR0597667.1"/>
    <property type="molecule type" value="Genomic_DNA"/>
</dbReference>
<dbReference type="RefSeq" id="WP_227017794.1">
    <property type="nucleotide sequence ID" value="NZ_JAGSND010000003.1"/>
</dbReference>
<reference evidence="1" key="2">
    <citation type="submission" date="2021-04" db="EMBL/GenBank/DDBJ databases">
        <authorList>
            <person name="Liu J."/>
        </authorList>
    </citation>
    <scope>NUCLEOTIDE SEQUENCE</scope>
    <source>
        <strain evidence="1">BAD-6</strain>
    </source>
</reference>
<reference evidence="1" key="1">
    <citation type="submission" date="2021-04" db="EMBL/GenBank/DDBJ databases">
        <title>Sinoanaerobacter chloroacetimidivorans sp. nov., an obligate anaerobic bacterium isolated from anaerobic sludge.</title>
        <authorList>
            <person name="Bao Y."/>
        </authorList>
    </citation>
    <scope>NUCLEOTIDE SEQUENCE</scope>
    <source>
        <strain evidence="1">BAD-6</strain>
    </source>
</reference>
<evidence type="ECO:0000313" key="2">
    <source>
        <dbReference type="Proteomes" id="UP000675664"/>
    </source>
</evidence>
<sequence>MKQVIVMIAMLMLGLAIYSLVAGDDDSIKSSVGGLWRSEIEQQQTYP</sequence>
<organism evidence="1 2">
    <name type="scientific">Sinanaerobacter chloroacetimidivorans</name>
    <dbReference type="NCBI Taxonomy" id="2818044"/>
    <lineage>
        <taxon>Bacteria</taxon>
        <taxon>Bacillati</taxon>
        <taxon>Bacillota</taxon>
        <taxon>Clostridia</taxon>
        <taxon>Peptostreptococcales</taxon>
        <taxon>Anaerovoracaceae</taxon>
        <taxon>Sinanaerobacter</taxon>
    </lineage>
</organism>
<dbReference type="AlphaFoldDB" id="A0A8J8B1F3"/>